<protein>
    <submittedName>
        <fullName evidence="3">GXGXG motif-containing protein</fullName>
    </submittedName>
</protein>
<dbReference type="Pfam" id="PF01493">
    <property type="entry name" value="GXGXG"/>
    <property type="match status" value="1"/>
</dbReference>
<dbReference type="InterPro" id="IPR002489">
    <property type="entry name" value="Glu_synth_asu_C"/>
</dbReference>
<dbReference type="AlphaFoldDB" id="A0A450YPW8"/>
<dbReference type="PANTHER" id="PTHR43100:SF1">
    <property type="entry name" value="GLUTAMATE SYNTHASE [NADPH] SMALL CHAIN"/>
    <property type="match status" value="1"/>
</dbReference>
<dbReference type="Gene3D" id="2.160.20.60">
    <property type="entry name" value="Glutamate synthase, alpha subunit, C-terminal domain"/>
    <property type="match status" value="1"/>
</dbReference>
<proteinExistence type="predicted"/>
<evidence type="ECO:0000313" key="3">
    <source>
        <dbReference type="EMBL" id="VFK43587.1"/>
    </source>
</evidence>
<gene>
    <name evidence="4" type="ORF">BECKSD772E_GA0070983_11376</name>
    <name evidence="3" type="ORF">BECKSD772F_GA0070984_11513</name>
</gene>
<dbReference type="EMBL" id="CAADFU010000137">
    <property type="protein sequence ID" value="VFK48706.1"/>
    <property type="molecule type" value="Genomic_DNA"/>
</dbReference>
<evidence type="ECO:0000259" key="2">
    <source>
        <dbReference type="Pfam" id="PF01493"/>
    </source>
</evidence>
<accession>A0A450YPW8</accession>
<name>A0A450YPW8_9GAMM</name>
<organism evidence="3">
    <name type="scientific">Candidatus Kentrum sp. SD</name>
    <dbReference type="NCBI Taxonomy" id="2126332"/>
    <lineage>
        <taxon>Bacteria</taxon>
        <taxon>Pseudomonadati</taxon>
        <taxon>Pseudomonadota</taxon>
        <taxon>Gammaproteobacteria</taxon>
        <taxon>Candidatus Kentrum</taxon>
    </lineage>
</organism>
<evidence type="ECO:0000313" key="4">
    <source>
        <dbReference type="EMBL" id="VFK48706.1"/>
    </source>
</evidence>
<dbReference type="PANTHER" id="PTHR43100">
    <property type="entry name" value="GLUTAMATE SYNTHASE [NADPH] SMALL CHAIN"/>
    <property type="match status" value="1"/>
</dbReference>
<dbReference type="GO" id="GO:0016491">
    <property type="term" value="F:oxidoreductase activity"/>
    <property type="evidence" value="ECO:0007669"/>
    <property type="project" value="InterPro"/>
</dbReference>
<feature type="domain" description="Glutamate synthase alpha subunit C-terminal" evidence="2">
    <location>
        <begin position="1"/>
        <end position="53"/>
    </location>
</feature>
<dbReference type="InterPro" id="IPR051394">
    <property type="entry name" value="Glutamate_Synthase"/>
</dbReference>
<feature type="region of interest" description="Disordered" evidence="1">
    <location>
        <begin position="48"/>
        <end position="68"/>
    </location>
</feature>
<reference evidence="3" key="1">
    <citation type="submission" date="2019-02" db="EMBL/GenBank/DDBJ databases">
        <authorList>
            <person name="Gruber-Vodicka R. H."/>
            <person name="Seah K. B. B."/>
        </authorList>
    </citation>
    <scope>NUCLEOTIDE SEQUENCE</scope>
    <source>
        <strain evidence="4">BECK_S1320</strain>
        <strain evidence="3">BECK_S1321</strain>
    </source>
</reference>
<dbReference type="SUPFAM" id="SSF69336">
    <property type="entry name" value="Alpha subunit of glutamate synthase, C-terminal domain"/>
    <property type="match status" value="1"/>
</dbReference>
<evidence type="ECO:0000256" key="1">
    <source>
        <dbReference type="SAM" id="MobiDB-lite"/>
    </source>
</evidence>
<sequence length="68" mass="7308">MTGGTVVVLGGTRRNFAAGMSGGIAYVLDEKGDFNIRCNPAMVELETIADKEPEDEADRDEITRFEAG</sequence>
<dbReference type="InterPro" id="IPR036485">
    <property type="entry name" value="Glu_synth_asu_C_sf"/>
</dbReference>
<dbReference type="EMBL" id="CAADFR010000151">
    <property type="protein sequence ID" value="VFK43587.1"/>
    <property type="molecule type" value="Genomic_DNA"/>
</dbReference>